<dbReference type="Proteomes" id="UP000271889">
    <property type="component" value="Unassembled WGS sequence"/>
</dbReference>
<feature type="domain" description="Lipid-binding serum glycoprotein C-terminal" evidence="1">
    <location>
        <begin position="115"/>
        <end position="170"/>
    </location>
</feature>
<keyword evidence="3" id="KW-1185">Reference proteome</keyword>
<sequence length="197" mass="22196">ESSIPYRKHLLISSPGARSAEKKFQQGVSDNVRLLLQGLICKKVRKYLDEDLNQKLAEVQTRSPLTEAIEANAIRSTRLTSGSGGITLGSIMGKSFSKDFYIDFRLREDPHCSLNTVDLACAGEISYKGEGGTPFGPPPIQWLNPQTDSHMIMLQISDYLPNSLFYHAHKFVDRNIQIISLTKKKIHYCKVPERFLI</sequence>
<evidence type="ECO:0000259" key="1">
    <source>
        <dbReference type="Pfam" id="PF02886"/>
    </source>
</evidence>
<organism evidence="2 3">
    <name type="scientific">Cylicostephanus goldi</name>
    <name type="common">Nematode worm</name>
    <dbReference type="NCBI Taxonomy" id="71465"/>
    <lineage>
        <taxon>Eukaryota</taxon>
        <taxon>Metazoa</taxon>
        <taxon>Ecdysozoa</taxon>
        <taxon>Nematoda</taxon>
        <taxon>Chromadorea</taxon>
        <taxon>Rhabditida</taxon>
        <taxon>Rhabditina</taxon>
        <taxon>Rhabditomorpha</taxon>
        <taxon>Strongyloidea</taxon>
        <taxon>Strongylidae</taxon>
        <taxon>Cylicostephanus</taxon>
    </lineage>
</organism>
<feature type="non-terminal residue" evidence="2">
    <location>
        <position position="1"/>
    </location>
</feature>
<dbReference type="GO" id="GO:0008289">
    <property type="term" value="F:lipid binding"/>
    <property type="evidence" value="ECO:0007669"/>
    <property type="project" value="InterPro"/>
</dbReference>
<dbReference type="InterPro" id="IPR032942">
    <property type="entry name" value="BPI/LBP/Plunc"/>
</dbReference>
<dbReference type="Pfam" id="PF02886">
    <property type="entry name" value="LBP_BPI_CETP_C"/>
    <property type="match status" value="1"/>
</dbReference>
<dbReference type="InterPro" id="IPR017943">
    <property type="entry name" value="Bactericidal_perm-incr_a/b_dom"/>
</dbReference>
<evidence type="ECO:0000313" key="2">
    <source>
        <dbReference type="EMBL" id="VDK83954.1"/>
    </source>
</evidence>
<protein>
    <recommendedName>
        <fullName evidence="1">Lipid-binding serum glycoprotein C-terminal domain-containing protein</fullName>
    </recommendedName>
</protein>
<dbReference type="OrthoDB" id="10255543at2759"/>
<dbReference type="PANTHER" id="PTHR10504:SF143">
    <property type="entry name" value="BPI2 DOMAIN-CONTAINING PROTEIN"/>
    <property type="match status" value="1"/>
</dbReference>
<reference evidence="2 3" key="1">
    <citation type="submission" date="2018-11" db="EMBL/GenBank/DDBJ databases">
        <authorList>
            <consortium name="Pathogen Informatics"/>
        </authorList>
    </citation>
    <scope>NUCLEOTIDE SEQUENCE [LARGE SCALE GENOMIC DNA]</scope>
</reference>
<dbReference type="InterPro" id="IPR001124">
    <property type="entry name" value="Lipid-bd_serum_glycop_C"/>
</dbReference>
<evidence type="ECO:0000313" key="3">
    <source>
        <dbReference type="Proteomes" id="UP000271889"/>
    </source>
</evidence>
<gene>
    <name evidence="2" type="ORF">CGOC_LOCUS8205</name>
</gene>
<dbReference type="GO" id="GO:0005615">
    <property type="term" value="C:extracellular space"/>
    <property type="evidence" value="ECO:0007669"/>
    <property type="project" value="TreeGrafter"/>
</dbReference>
<dbReference type="AlphaFoldDB" id="A0A3P6V0I5"/>
<dbReference type="Gene3D" id="3.15.20.10">
    <property type="entry name" value="Bactericidal permeability-increasing protein, domain 2"/>
    <property type="match status" value="1"/>
</dbReference>
<name>A0A3P6V0I5_CYLGO</name>
<proteinExistence type="predicted"/>
<dbReference type="EMBL" id="UYRV01029739">
    <property type="protein sequence ID" value="VDK83954.1"/>
    <property type="molecule type" value="Genomic_DNA"/>
</dbReference>
<dbReference type="SUPFAM" id="SSF55394">
    <property type="entry name" value="Bactericidal permeability-increasing protein, BPI"/>
    <property type="match status" value="2"/>
</dbReference>
<accession>A0A3P6V0I5</accession>
<dbReference type="PANTHER" id="PTHR10504">
    <property type="entry name" value="BACTERICIDAL PERMEABILITY-INCREASING BPI PROTEIN-RELATED"/>
    <property type="match status" value="1"/>
</dbReference>